<dbReference type="GO" id="GO:0004803">
    <property type="term" value="F:transposase activity"/>
    <property type="evidence" value="ECO:0007669"/>
    <property type="project" value="InterPro"/>
</dbReference>
<dbReference type="InterPro" id="IPR002559">
    <property type="entry name" value="Transposase_11"/>
</dbReference>
<reference evidence="2" key="2">
    <citation type="submission" date="2005-06" db="EMBL/GenBank/DDBJ databases">
        <title>Sequencing of the draft genome and assembly of Crocosphaera watsonii WH 8501.</title>
        <authorList>
            <consortium name="US DOE Joint Genome Institute (JGI-PGF)"/>
            <person name="Copeland A."/>
            <person name="Lucas S."/>
            <person name="Lapidus A."/>
            <person name="Barry K."/>
            <person name="Detter C."/>
            <person name="Glavina T."/>
            <person name="Hammon N."/>
            <person name="Israni S."/>
            <person name="Pitluck S."/>
            <person name="Richardson P."/>
        </authorList>
    </citation>
    <scope>NUCLEOTIDE SEQUENCE [LARGE SCALE GENOMIC DNA]</scope>
    <source>
        <strain evidence="2">WH 8501</strain>
    </source>
</reference>
<dbReference type="Pfam" id="PF01609">
    <property type="entry name" value="DDE_Tnp_1"/>
    <property type="match status" value="1"/>
</dbReference>
<dbReference type="GO" id="GO:0003677">
    <property type="term" value="F:DNA binding"/>
    <property type="evidence" value="ECO:0007669"/>
    <property type="project" value="InterPro"/>
</dbReference>
<dbReference type="PANTHER" id="PTHR33258">
    <property type="entry name" value="TRANSPOSASE INSL FOR INSERTION SEQUENCE ELEMENT IS186A-RELATED"/>
    <property type="match status" value="1"/>
</dbReference>
<evidence type="ECO:0000313" key="3">
    <source>
        <dbReference type="Proteomes" id="UP000003922"/>
    </source>
</evidence>
<evidence type="ECO:0000259" key="1">
    <source>
        <dbReference type="Pfam" id="PF01609"/>
    </source>
</evidence>
<dbReference type="InterPro" id="IPR012337">
    <property type="entry name" value="RNaseH-like_sf"/>
</dbReference>
<dbReference type="Proteomes" id="UP000003922">
    <property type="component" value="Unassembled WGS sequence"/>
</dbReference>
<dbReference type="EMBL" id="AADV02000058">
    <property type="protein sequence ID" value="EAM49661.1"/>
    <property type="molecule type" value="Genomic_DNA"/>
</dbReference>
<dbReference type="AlphaFoldDB" id="Q4C0I3"/>
<dbReference type="SUPFAM" id="SSF53098">
    <property type="entry name" value="Ribonuclease H-like"/>
    <property type="match status" value="1"/>
</dbReference>
<dbReference type="KEGG" id="cwa:CwatDRAFT_1958"/>
<dbReference type="GO" id="GO:0006313">
    <property type="term" value="P:DNA transposition"/>
    <property type="evidence" value="ECO:0007669"/>
    <property type="project" value="InterPro"/>
</dbReference>
<evidence type="ECO:0000313" key="2">
    <source>
        <dbReference type="EMBL" id="EAM49661.1"/>
    </source>
</evidence>
<reference evidence="2" key="1">
    <citation type="submission" date="2004-02" db="EMBL/GenBank/DDBJ databases">
        <authorList>
            <consortium name="DOE Joint Genome Institute"/>
        </authorList>
    </citation>
    <scope>NUCLEOTIDE SEQUENCE [LARGE SCALE GENOMIC DNA]</scope>
    <source>
        <strain evidence="2">WH 8501</strain>
    </source>
</reference>
<dbReference type="PANTHER" id="PTHR33258:SF1">
    <property type="entry name" value="TRANSPOSASE INSL FOR INSERTION SEQUENCE ELEMENT IS186A-RELATED"/>
    <property type="match status" value="1"/>
</dbReference>
<comment type="caution">
    <text evidence="2">The sequence shown here is derived from an EMBL/GenBank/DDBJ whole genome shotgun (WGS) entry which is preliminary data.</text>
</comment>
<name>Q4C0I3_CROWT</name>
<organism evidence="2 3">
    <name type="scientific">Crocosphaera watsonii WH 8501</name>
    <dbReference type="NCBI Taxonomy" id="165597"/>
    <lineage>
        <taxon>Bacteria</taxon>
        <taxon>Bacillati</taxon>
        <taxon>Cyanobacteriota</taxon>
        <taxon>Cyanophyceae</taxon>
        <taxon>Oscillatoriophycideae</taxon>
        <taxon>Chroococcales</taxon>
        <taxon>Aphanothecaceae</taxon>
        <taxon>Crocosphaera</taxon>
    </lineage>
</organism>
<feature type="domain" description="Transposase IS4-like" evidence="1">
    <location>
        <begin position="11"/>
        <end position="65"/>
    </location>
</feature>
<sequence>MATNLPFDGEEGVSNEEIAEIYVQRWQIELLWKFLKMHLKLDRLMTKNEKGIRIQIYSCLIAYLILQLIEIPQEFGEKILDKLRYLQAYMCQEISYVHWFRKLIWSR</sequence>
<proteinExistence type="predicted"/>
<keyword evidence="3" id="KW-1185">Reference proteome</keyword>
<reference evidence="2" key="3">
    <citation type="submission" date="2016-12" db="EMBL/GenBank/DDBJ databases">
        <title>Annotation of the draft genome assembly of Crocosphaera watsonii WH 8501.</title>
        <authorList>
            <consortium name="US DOE Joint Genome Institute (JGI-ORNL)"/>
            <person name="Larimer F."/>
            <person name="Land M."/>
        </authorList>
    </citation>
    <scope>NUCLEOTIDE SEQUENCE</scope>
    <source>
        <strain evidence="2">WH 8501</strain>
    </source>
</reference>
<accession>Q4C0I3</accession>
<protein>
    <recommendedName>
        <fullName evidence="1">Transposase IS4-like domain-containing protein</fullName>
    </recommendedName>
</protein>
<gene>
    <name evidence="2" type="ORF">CwatDRAFT_1958</name>
</gene>